<dbReference type="GO" id="GO:0008983">
    <property type="term" value="F:protein-glutamate O-methyltransferase activity"/>
    <property type="evidence" value="ECO:0007669"/>
    <property type="project" value="UniProtKB-EC"/>
</dbReference>
<dbReference type="InterPro" id="IPR035909">
    <property type="entry name" value="CheB_C"/>
</dbReference>
<feature type="domain" description="CheB-type methylesterase" evidence="8">
    <location>
        <begin position="13"/>
        <end position="203"/>
    </location>
</feature>
<feature type="compositionally biased region" description="Polar residues" evidence="7">
    <location>
        <begin position="698"/>
        <end position="713"/>
    </location>
</feature>
<feature type="region of interest" description="Disordered" evidence="7">
    <location>
        <begin position="694"/>
        <end position="715"/>
    </location>
</feature>
<dbReference type="PRINTS" id="PR00996">
    <property type="entry name" value="CHERMTFRASE"/>
</dbReference>
<dbReference type="GO" id="GO:0000156">
    <property type="term" value="F:phosphorelay response regulator activity"/>
    <property type="evidence" value="ECO:0007669"/>
    <property type="project" value="InterPro"/>
</dbReference>
<evidence type="ECO:0000256" key="6">
    <source>
        <dbReference type="PROSITE-ProRule" id="PRU00050"/>
    </source>
</evidence>
<evidence type="ECO:0000313" key="11">
    <source>
        <dbReference type="Proteomes" id="UP000231644"/>
    </source>
</evidence>
<feature type="active site" evidence="6">
    <location>
        <position position="25"/>
    </location>
</feature>
<dbReference type="Pfam" id="PF01339">
    <property type="entry name" value="CheB_methylest"/>
    <property type="match status" value="1"/>
</dbReference>
<gene>
    <name evidence="10" type="ORF">SAMN05421762_0971</name>
</gene>
<dbReference type="PANTHER" id="PTHR24422:SF10">
    <property type="entry name" value="CHEMOTAXIS PROTEIN METHYLTRANSFERASE 2"/>
    <property type="match status" value="1"/>
</dbReference>
<reference evidence="10 11" key="1">
    <citation type="submission" date="2016-10" db="EMBL/GenBank/DDBJ databases">
        <authorList>
            <person name="de Groot N.N."/>
        </authorList>
    </citation>
    <scope>NUCLEOTIDE SEQUENCE [LARGE SCALE GENOMIC DNA]</scope>
    <source>
        <strain evidence="10 11">DSM 29619</strain>
    </source>
</reference>
<keyword evidence="3 10" id="KW-0489">Methyltransferase</keyword>
<dbReference type="InterPro" id="IPR000673">
    <property type="entry name" value="Sig_transdc_resp-reg_Me-estase"/>
</dbReference>
<dbReference type="AlphaFoldDB" id="A0A1I1JGP7"/>
<evidence type="ECO:0000256" key="2">
    <source>
        <dbReference type="ARBA" id="ARBA00012534"/>
    </source>
</evidence>
<evidence type="ECO:0000259" key="8">
    <source>
        <dbReference type="PROSITE" id="PS50122"/>
    </source>
</evidence>
<sequence>MNDKPETFSNKNPERAIPLIALGASAGGLKPLEAFFSKAPAAAGWSYVVIQHLSPDYRSIMKSILERQVHLSVRHAEDGLKIEPNTVYLNNPSEFIRLEDDVFRARAYDEADGLPHLPIDYFFNSLVSRAADRTVAVVLSGSGFDGTRGAGAIHASGGTIFAQSLDDAEFTSMPKSIVKSGFADRILTPSEMPEIIGEIFQNGKVPQTKDNAAASRMSQEIQDLLKQQTNVDFSSYKQDLVLRRIERRQQLHGFRQLQEYGQLLRANPAAIDELYQDILIGVTQFYRNPEAIAALRKEAIDKIVKEKDEADPIRVWVPACASGEEAYTIAIELNESVKEHNPNCKFRVIATDVHHRSIDRAATGVYREEALEAMPAHLRNLYFDKHRDQYIIDPVLRQKLIFSVHDALTDPPFMHLDLVSCRNFLIYLKTEPRSRILSMFLFGLRKNGYLLLGPSETIGSMADDFNCVNQRWRLYQKASDQPNLRRYHFTERPRGPARHDELMSRTPRVRHSMDDRNIESIELRNRDMLIKSYNALLKRYAPSSILITIEGRVLSWFGAASAFIDTMNNLADWTVEDIVHPSLHFAINVGIEKMRRSPSEPYSRRVKIDFELEQYQYCNITIEPLERTSPPRFLLVSLKLAEGDPTTAENQPIDLGATSEDAALLTARVAELERDLRLTEETLQQVTERLEASGEELQASNEELQASNEELQASNEELQSSNEELHAVNEELVTVSAEHELKIEELQDLNENTELVLGLLQVGLIILSPEGRIRRFSQLVGRAFQMQQHDINRTLEVVGPRFDFVDLKVLTDETLKSLKSQKSCGTYAGQDLTVEAFPIPSRTAGGENMGAVVIFHGLAPQGETEDLVS</sequence>
<keyword evidence="5" id="KW-0949">S-adenosyl-L-methionine</keyword>
<dbReference type="InterPro" id="IPR036804">
    <property type="entry name" value="CheR_N_sf"/>
</dbReference>
<dbReference type="InterPro" id="IPR022641">
    <property type="entry name" value="CheR_N"/>
</dbReference>
<feature type="active site" evidence="6">
    <location>
        <position position="145"/>
    </location>
</feature>
<evidence type="ECO:0000256" key="5">
    <source>
        <dbReference type="ARBA" id="ARBA00022691"/>
    </source>
</evidence>
<proteinExistence type="predicted"/>
<name>A0A1I1JGP7_9RHOB</name>
<dbReference type="STRING" id="517719.SAMN05421762_0971"/>
<dbReference type="Gene3D" id="3.40.50.180">
    <property type="entry name" value="Methylesterase CheB, C-terminal domain"/>
    <property type="match status" value="1"/>
</dbReference>
<dbReference type="Pfam" id="PF03705">
    <property type="entry name" value="CheR_N"/>
    <property type="match status" value="1"/>
</dbReference>
<dbReference type="PROSITE" id="PS50122">
    <property type="entry name" value="CHEB"/>
    <property type="match status" value="1"/>
</dbReference>
<dbReference type="EMBL" id="FOLX01000001">
    <property type="protein sequence ID" value="SFC45798.1"/>
    <property type="molecule type" value="Genomic_DNA"/>
</dbReference>
<dbReference type="SUPFAM" id="SSF52738">
    <property type="entry name" value="Methylesterase CheB, C-terminal domain"/>
    <property type="match status" value="1"/>
</dbReference>
<dbReference type="Gene3D" id="1.10.155.10">
    <property type="entry name" value="Chemotaxis receptor methyltransferase CheR, N-terminal domain"/>
    <property type="match status" value="1"/>
</dbReference>
<dbReference type="PANTHER" id="PTHR24422">
    <property type="entry name" value="CHEMOTAXIS PROTEIN METHYLTRANSFERASE"/>
    <property type="match status" value="1"/>
</dbReference>
<protein>
    <recommendedName>
        <fullName evidence="2">protein-glutamate O-methyltransferase</fullName>
        <ecNumber evidence="2">2.1.1.80</ecNumber>
    </recommendedName>
</protein>
<accession>A0A1I1JGP7</accession>
<dbReference type="Proteomes" id="UP000231644">
    <property type="component" value="Unassembled WGS sequence"/>
</dbReference>
<keyword evidence="4" id="KW-0808">Transferase</keyword>
<dbReference type="InterPro" id="IPR022642">
    <property type="entry name" value="CheR_C"/>
</dbReference>
<evidence type="ECO:0000256" key="1">
    <source>
        <dbReference type="ARBA" id="ARBA00001541"/>
    </source>
</evidence>
<dbReference type="GO" id="GO:0008984">
    <property type="term" value="F:protein-glutamate methylesterase activity"/>
    <property type="evidence" value="ECO:0007669"/>
    <property type="project" value="InterPro"/>
</dbReference>
<dbReference type="CDD" id="cd16434">
    <property type="entry name" value="CheB-CheR_fusion"/>
    <property type="match status" value="1"/>
</dbReference>
<evidence type="ECO:0000256" key="3">
    <source>
        <dbReference type="ARBA" id="ARBA00022603"/>
    </source>
</evidence>
<feature type="domain" description="CheR-type methyltransferase" evidence="9">
    <location>
        <begin position="219"/>
        <end position="478"/>
    </location>
</feature>
<dbReference type="SUPFAM" id="SSF47757">
    <property type="entry name" value="Chemotaxis receptor methyltransferase CheR, N-terminal domain"/>
    <property type="match status" value="1"/>
</dbReference>
<dbReference type="SUPFAM" id="SSF53335">
    <property type="entry name" value="S-adenosyl-L-methionine-dependent methyltransferases"/>
    <property type="match status" value="1"/>
</dbReference>
<keyword evidence="11" id="KW-1185">Reference proteome</keyword>
<feature type="active site" evidence="6">
    <location>
        <position position="52"/>
    </location>
</feature>
<dbReference type="InterPro" id="IPR000780">
    <property type="entry name" value="CheR_MeTrfase"/>
</dbReference>
<evidence type="ECO:0000313" key="10">
    <source>
        <dbReference type="EMBL" id="SFC45798.1"/>
    </source>
</evidence>
<dbReference type="Pfam" id="PF01739">
    <property type="entry name" value="CheR"/>
    <property type="match status" value="1"/>
</dbReference>
<dbReference type="GO" id="GO:0005737">
    <property type="term" value="C:cytoplasm"/>
    <property type="evidence" value="ECO:0007669"/>
    <property type="project" value="InterPro"/>
</dbReference>
<dbReference type="InterPro" id="IPR029063">
    <property type="entry name" value="SAM-dependent_MTases_sf"/>
</dbReference>
<keyword evidence="6" id="KW-0145">Chemotaxis</keyword>
<dbReference type="GO" id="GO:0006935">
    <property type="term" value="P:chemotaxis"/>
    <property type="evidence" value="ECO:0007669"/>
    <property type="project" value="UniProtKB-UniRule"/>
</dbReference>
<dbReference type="Gene3D" id="3.40.50.150">
    <property type="entry name" value="Vaccinia Virus protein VP39"/>
    <property type="match status" value="1"/>
</dbReference>
<organism evidence="10 11">
    <name type="scientific">Pseudooceanicola nitratireducens</name>
    <dbReference type="NCBI Taxonomy" id="517719"/>
    <lineage>
        <taxon>Bacteria</taxon>
        <taxon>Pseudomonadati</taxon>
        <taxon>Pseudomonadota</taxon>
        <taxon>Alphaproteobacteria</taxon>
        <taxon>Rhodobacterales</taxon>
        <taxon>Paracoccaceae</taxon>
        <taxon>Pseudooceanicola</taxon>
    </lineage>
</organism>
<dbReference type="SMART" id="SM00138">
    <property type="entry name" value="MeTrc"/>
    <property type="match status" value="1"/>
</dbReference>
<dbReference type="PROSITE" id="PS50123">
    <property type="entry name" value="CHER"/>
    <property type="match status" value="1"/>
</dbReference>
<dbReference type="EC" id="2.1.1.80" evidence="2"/>
<keyword evidence="6" id="KW-0378">Hydrolase</keyword>
<dbReference type="InterPro" id="IPR050903">
    <property type="entry name" value="Bact_Chemotaxis_MeTrfase"/>
</dbReference>
<dbReference type="GO" id="GO:0032259">
    <property type="term" value="P:methylation"/>
    <property type="evidence" value="ECO:0007669"/>
    <property type="project" value="UniProtKB-KW"/>
</dbReference>
<dbReference type="OrthoDB" id="9816309at2"/>
<evidence type="ECO:0000259" key="9">
    <source>
        <dbReference type="PROSITE" id="PS50123"/>
    </source>
</evidence>
<comment type="catalytic activity">
    <reaction evidence="1">
        <text>L-glutamyl-[protein] + S-adenosyl-L-methionine = [protein]-L-glutamate 5-O-methyl ester + S-adenosyl-L-homocysteine</text>
        <dbReference type="Rhea" id="RHEA:24452"/>
        <dbReference type="Rhea" id="RHEA-COMP:10208"/>
        <dbReference type="Rhea" id="RHEA-COMP:10311"/>
        <dbReference type="ChEBI" id="CHEBI:29973"/>
        <dbReference type="ChEBI" id="CHEBI:57856"/>
        <dbReference type="ChEBI" id="CHEBI:59789"/>
        <dbReference type="ChEBI" id="CHEBI:82795"/>
        <dbReference type="EC" id="2.1.1.80"/>
    </reaction>
</comment>
<evidence type="ECO:0000256" key="7">
    <source>
        <dbReference type="SAM" id="MobiDB-lite"/>
    </source>
</evidence>
<evidence type="ECO:0000256" key="4">
    <source>
        <dbReference type="ARBA" id="ARBA00022679"/>
    </source>
</evidence>